<dbReference type="OMA" id="SEHFVMV"/>
<dbReference type="EMBL" id="CH991554">
    <property type="protein sequence ID" value="EDQ88428.1"/>
    <property type="molecule type" value="Genomic_DNA"/>
</dbReference>
<feature type="signal peptide" evidence="5">
    <location>
        <begin position="1"/>
        <end position="24"/>
    </location>
</feature>
<name>A9V1F0_MONBE</name>
<keyword evidence="8" id="KW-1185">Reference proteome</keyword>
<evidence type="ECO:0000256" key="5">
    <source>
        <dbReference type="SAM" id="SignalP"/>
    </source>
</evidence>
<gene>
    <name evidence="7" type="ORF">MONBRDRAFT_37391</name>
</gene>
<evidence type="ECO:0000313" key="7">
    <source>
        <dbReference type="EMBL" id="EDQ88428.1"/>
    </source>
</evidence>
<dbReference type="STRING" id="81824.A9V1F0"/>
<dbReference type="PANTHER" id="PTHR15337">
    <property type="entry name" value="ANTERIOR GRADIENT PROTEIN-RELATED"/>
    <property type="match status" value="1"/>
</dbReference>
<feature type="domain" description="Thioredoxin" evidence="6">
    <location>
        <begin position="13"/>
        <end position="153"/>
    </location>
</feature>
<feature type="chain" id="PRO_5002744586" description="Thioredoxin domain-containing protein 12" evidence="5">
    <location>
        <begin position="25"/>
        <end position="157"/>
    </location>
</feature>
<keyword evidence="3 5" id="KW-0732">Signal</keyword>
<dbReference type="AlphaFoldDB" id="A9V1F0"/>
<reference evidence="7 8" key="1">
    <citation type="journal article" date="2008" name="Nature">
        <title>The genome of the choanoflagellate Monosiga brevicollis and the origin of metazoans.</title>
        <authorList>
            <consortium name="JGI Sequencing"/>
            <person name="King N."/>
            <person name="Westbrook M.J."/>
            <person name="Young S.L."/>
            <person name="Kuo A."/>
            <person name="Abedin M."/>
            <person name="Chapman J."/>
            <person name="Fairclough S."/>
            <person name="Hellsten U."/>
            <person name="Isogai Y."/>
            <person name="Letunic I."/>
            <person name="Marr M."/>
            <person name="Pincus D."/>
            <person name="Putnam N."/>
            <person name="Rokas A."/>
            <person name="Wright K.J."/>
            <person name="Zuzow R."/>
            <person name="Dirks W."/>
            <person name="Good M."/>
            <person name="Goodstein D."/>
            <person name="Lemons D."/>
            <person name="Li W."/>
            <person name="Lyons J.B."/>
            <person name="Morris A."/>
            <person name="Nichols S."/>
            <person name="Richter D.J."/>
            <person name="Salamov A."/>
            <person name="Bork P."/>
            <person name="Lim W.A."/>
            <person name="Manning G."/>
            <person name="Miller W.T."/>
            <person name="McGinnis W."/>
            <person name="Shapiro H."/>
            <person name="Tjian R."/>
            <person name="Grigoriev I.V."/>
            <person name="Rokhsar D."/>
        </authorList>
    </citation>
    <scope>NUCLEOTIDE SEQUENCE [LARGE SCALE GENOMIC DNA]</scope>
    <source>
        <strain evidence="8">MX1 / ATCC 50154</strain>
    </source>
</reference>
<dbReference type="InterPro" id="IPR036249">
    <property type="entry name" value="Thioredoxin-like_sf"/>
</dbReference>
<dbReference type="eggNOG" id="ENOG502RXP1">
    <property type="taxonomic scope" value="Eukaryota"/>
</dbReference>
<dbReference type="GO" id="GO:0019153">
    <property type="term" value="F:protein-disulfide reductase (glutathione) activity"/>
    <property type="evidence" value="ECO:0007669"/>
    <property type="project" value="UniProtKB-EC"/>
</dbReference>
<evidence type="ECO:0000313" key="8">
    <source>
        <dbReference type="Proteomes" id="UP000001357"/>
    </source>
</evidence>
<dbReference type="InterPro" id="IPR037462">
    <property type="entry name" value="ERp19"/>
</dbReference>
<dbReference type="PROSITE" id="PS51352">
    <property type="entry name" value="THIOREDOXIN_2"/>
    <property type="match status" value="1"/>
</dbReference>
<comment type="catalytic activity">
    <reaction evidence="4">
        <text>[protein]-disulfide + 2 glutathione = [protein]-dithiol + glutathione disulfide</text>
        <dbReference type="Rhea" id="RHEA:21064"/>
        <dbReference type="Rhea" id="RHEA-COMP:10593"/>
        <dbReference type="Rhea" id="RHEA-COMP:10594"/>
        <dbReference type="ChEBI" id="CHEBI:29950"/>
        <dbReference type="ChEBI" id="CHEBI:50058"/>
        <dbReference type="ChEBI" id="CHEBI:57925"/>
        <dbReference type="ChEBI" id="CHEBI:58297"/>
        <dbReference type="EC" id="1.8.4.2"/>
    </reaction>
    <physiologicalReaction direction="right-to-left" evidence="4">
        <dbReference type="Rhea" id="RHEA:21066"/>
    </physiologicalReaction>
</comment>
<proteinExistence type="predicted"/>
<dbReference type="EC" id="1.8.4.2" evidence="1"/>
<dbReference type="GO" id="GO:0005783">
    <property type="term" value="C:endoplasmic reticulum"/>
    <property type="evidence" value="ECO:0000318"/>
    <property type="project" value="GO_Central"/>
</dbReference>
<dbReference type="CDD" id="cd02959">
    <property type="entry name" value="ERp19"/>
    <property type="match status" value="1"/>
</dbReference>
<dbReference type="Pfam" id="PF13899">
    <property type="entry name" value="Thioredoxin_7"/>
    <property type="match status" value="1"/>
</dbReference>
<dbReference type="KEGG" id="mbr:MONBRDRAFT_37391"/>
<dbReference type="InterPro" id="IPR051099">
    <property type="entry name" value="AGR/TXD"/>
</dbReference>
<dbReference type="PROSITE" id="PS00194">
    <property type="entry name" value="THIOREDOXIN_1"/>
    <property type="match status" value="1"/>
</dbReference>
<dbReference type="InterPro" id="IPR013766">
    <property type="entry name" value="Thioredoxin_domain"/>
</dbReference>
<dbReference type="SUPFAM" id="SSF52833">
    <property type="entry name" value="Thioredoxin-like"/>
    <property type="match status" value="1"/>
</dbReference>
<evidence type="ECO:0000256" key="1">
    <source>
        <dbReference type="ARBA" id="ARBA00013094"/>
    </source>
</evidence>
<accession>A9V1F0</accession>
<evidence type="ECO:0000256" key="2">
    <source>
        <dbReference type="ARBA" id="ARBA00016955"/>
    </source>
</evidence>
<dbReference type="GeneID" id="5892003"/>
<dbReference type="PANTHER" id="PTHR15337:SF11">
    <property type="entry name" value="THIOREDOXIN DOMAIN-CONTAINING PROTEIN"/>
    <property type="match status" value="1"/>
</dbReference>
<dbReference type="Gene3D" id="3.40.30.10">
    <property type="entry name" value="Glutaredoxin"/>
    <property type="match status" value="1"/>
</dbReference>
<evidence type="ECO:0000259" key="6">
    <source>
        <dbReference type="PROSITE" id="PS51352"/>
    </source>
</evidence>
<evidence type="ECO:0000256" key="3">
    <source>
        <dbReference type="ARBA" id="ARBA00022729"/>
    </source>
</evidence>
<dbReference type="InParanoid" id="A9V1F0"/>
<protein>
    <recommendedName>
        <fullName evidence="2">Thioredoxin domain-containing protein 12</fullName>
        <ecNumber evidence="1">1.8.4.2</ecNumber>
    </recommendedName>
</protein>
<dbReference type="FunCoup" id="A9V1F0">
    <property type="interactions" value="553"/>
</dbReference>
<organism evidence="7 8">
    <name type="scientific">Monosiga brevicollis</name>
    <name type="common">Choanoflagellate</name>
    <dbReference type="NCBI Taxonomy" id="81824"/>
    <lineage>
        <taxon>Eukaryota</taxon>
        <taxon>Choanoflagellata</taxon>
        <taxon>Craspedida</taxon>
        <taxon>Salpingoecidae</taxon>
        <taxon>Monosiga</taxon>
    </lineage>
</organism>
<evidence type="ECO:0000256" key="4">
    <source>
        <dbReference type="ARBA" id="ARBA00033687"/>
    </source>
</evidence>
<sequence length="157" mass="16970">MTTTTMAVALVALVAMIAVPSAMANDLARGWGDGIAWRSLDAGRAEALETGKPMMVIIHKSWCGACKALRPKFAANDEVAELSEKFVMVNLEDNEEPDDAAFRPDGGYIPRIIFTDAQGEVVDSIYNSAGSPKYKYYYTDGQSVAAGMKSAIKHFNI</sequence>
<dbReference type="InterPro" id="IPR017937">
    <property type="entry name" value="Thioredoxin_CS"/>
</dbReference>
<dbReference type="Proteomes" id="UP000001357">
    <property type="component" value="Unassembled WGS sequence"/>
</dbReference>
<dbReference type="RefSeq" id="XP_001746532.1">
    <property type="nucleotide sequence ID" value="XM_001746480.1"/>
</dbReference>